<dbReference type="Pfam" id="PF03564">
    <property type="entry name" value="DUF1759"/>
    <property type="match status" value="1"/>
</dbReference>
<organism evidence="2 3">
    <name type="scientific">Merluccius polli</name>
    <name type="common">Benguela hake</name>
    <name type="synonym">Merluccius cadenati</name>
    <dbReference type="NCBI Taxonomy" id="89951"/>
    <lineage>
        <taxon>Eukaryota</taxon>
        <taxon>Metazoa</taxon>
        <taxon>Chordata</taxon>
        <taxon>Craniata</taxon>
        <taxon>Vertebrata</taxon>
        <taxon>Euteleostomi</taxon>
        <taxon>Actinopterygii</taxon>
        <taxon>Neopterygii</taxon>
        <taxon>Teleostei</taxon>
        <taxon>Neoteleostei</taxon>
        <taxon>Acanthomorphata</taxon>
        <taxon>Zeiogadaria</taxon>
        <taxon>Gadariae</taxon>
        <taxon>Gadiformes</taxon>
        <taxon>Gadoidei</taxon>
        <taxon>Merlucciidae</taxon>
        <taxon>Merluccius</taxon>
    </lineage>
</organism>
<dbReference type="InterPro" id="IPR005312">
    <property type="entry name" value="DUF1759"/>
</dbReference>
<evidence type="ECO:0000313" key="3">
    <source>
        <dbReference type="Proteomes" id="UP001174136"/>
    </source>
</evidence>
<dbReference type="Proteomes" id="UP001174136">
    <property type="component" value="Unassembled WGS sequence"/>
</dbReference>
<dbReference type="PANTHER" id="PTHR47331">
    <property type="entry name" value="PHD-TYPE DOMAIN-CONTAINING PROTEIN"/>
    <property type="match status" value="1"/>
</dbReference>
<gene>
    <name evidence="2" type="ORF">N1851_034100</name>
</gene>
<keyword evidence="1" id="KW-0175">Coiled coil</keyword>
<sequence>MRSSASASSTASARICAQAERAALLAKSAALQQRHIIEEEEQQLEQQMVQLQKKRESLDLQAELSANTAKLEYLKNAETEPLGGSALDAMNTNLDENMSPFDEPVFKPAVRTVRPKEHVNLQFPFSQNQLTSLLIQQQRVTTLPKANIAVFDGNILEYQSFINLFDHIIESKTDNNQDRLLFLIQYTKGHAQDLVKSCQHMDANRGYRKARELLEKHFGNEYKISRAYIEKALSWPMIKSEDSRTLQDFALFMRSCCNAMENLEYMEELNTISNMRKISSKLPYKLRERWRVKACELQQRYTRVRMTNLVSFIEKQATIVSDPAFGDIQESYIS</sequence>
<name>A0AA47NMX9_MERPO</name>
<feature type="coiled-coil region" evidence="1">
    <location>
        <begin position="27"/>
        <end position="61"/>
    </location>
</feature>
<dbReference type="EMBL" id="JAOPHQ010006558">
    <property type="protein sequence ID" value="KAK0131195.1"/>
    <property type="molecule type" value="Genomic_DNA"/>
</dbReference>
<dbReference type="AlphaFoldDB" id="A0AA47NMX9"/>
<proteinExistence type="predicted"/>
<reference evidence="2" key="1">
    <citation type="journal article" date="2023" name="Front. Mar. Sci.">
        <title>A new Merluccius polli reference genome to investigate the effects of global change in West African waters.</title>
        <authorList>
            <person name="Mateo J.L."/>
            <person name="Blanco-Fernandez C."/>
            <person name="Garcia-Vazquez E."/>
            <person name="Machado-Schiaffino G."/>
        </authorList>
    </citation>
    <scope>NUCLEOTIDE SEQUENCE</scope>
    <source>
        <strain evidence="2">C29</strain>
        <tissue evidence="2">Fin</tissue>
    </source>
</reference>
<comment type="caution">
    <text evidence="2">The sequence shown here is derived from an EMBL/GenBank/DDBJ whole genome shotgun (WGS) entry which is preliminary data.</text>
</comment>
<dbReference type="PANTHER" id="PTHR47331:SF3">
    <property type="match status" value="1"/>
</dbReference>
<accession>A0AA47NMX9</accession>
<evidence type="ECO:0000256" key="1">
    <source>
        <dbReference type="SAM" id="Coils"/>
    </source>
</evidence>
<keyword evidence="3" id="KW-1185">Reference proteome</keyword>
<protein>
    <submittedName>
        <fullName evidence="2">Uncharacterized protein</fullName>
    </submittedName>
</protein>
<evidence type="ECO:0000313" key="2">
    <source>
        <dbReference type="EMBL" id="KAK0131195.1"/>
    </source>
</evidence>